<proteinExistence type="predicted"/>
<reference evidence="1" key="2">
    <citation type="journal article" date="2015" name="Fish Shellfish Immunol.">
        <title>Early steps in the European eel (Anguilla anguilla)-Vibrio vulnificus interaction in the gills: Role of the RtxA13 toxin.</title>
        <authorList>
            <person name="Callol A."/>
            <person name="Pajuelo D."/>
            <person name="Ebbesson L."/>
            <person name="Teles M."/>
            <person name="MacKenzie S."/>
            <person name="Amaro C."/>
        </authorList>
    </citation>
    <scope>NUCLEOTIDE SEQUENCE</scope>
</reference>
<protein>
    <submittedName>
        <fullName evidence="1">Uncharacterized protein</fullName>
    </submittedName>
</protein>
<dbReference type="EMBL" id="GBXM01064014">
    <property type="protein sequence ID" value="JAH44563.1"/>
    <property type="molecule type" value="Transcribed_RNA"/>
</dbReference>
<evidence type="ECO:0000313" key="1">
    <source>
        <dbReference type="EMBL" id="JAH44563.1"/>
    </source>
</evidence>
<sequence>MEDFLPAMISRK</sequence>
<organism evidence="1">
    <name type="scientific">Anguilla anguilla</name>
    <name type="common">European freshwater eel</name>
    <name type="synonym">Muraena anguilla</name>
    <dbReference type="NCBI Taxonomy" id="7936"/>
    <lineage>
        <taxon>Eukaryota</taxon>
        <taxon>Metazoa</taxon>
        <taxon>Chordata</taxon>
        <taxon>Craniata</taxon>
        <taxon>Vertebrata</taxon>
        <taxon>Euteleostomi</taxon>
        <taxon>Actinopterygii</taxon>
        <taxon>Neopterygii</taxon>
        <taxon>Teleostei</taxon>
        <taxon>Anguilliformes</taxon>
        <taxon>Anguillidae</taxon>
        <taxon>Anguilla</taxon>
    </lineage>
</organism>
<name>A0A0E9SVH9_ANGAN</name>
<reference evidence="1" key="1">
    <citation type="submission" date="2014-11" db="EMBL/GenBank/DDBJ databases">
        <authorList>
            <person name="Amaro Gonzalez C."/>
        </authorList>
    </citation>
    <scope>NUCLEOTIDE SEQUENCE</scope>
</reference>
<accession>A0A0E9SVH9</accession>